<accession>E3K156</accession>
<gene>
    <name evidence="3" type="ORF">PGTG_03987</name>
</gene>
<dbReference type="PROSITE" id="PS51767">
    <property type="entry name" value="PEPTIDASE_A1"/>
    <property type="match status" value="1"/>
</dbReference>
<dbReference type="VEuPathDB" id="FungiDB:PGTG_03987"/>
<feature type="chain" id="PRO_5003173141" description="Peptidase A1 domain-containing protein" evidence="1">
    <location>
        <begin position="23"/>
        <end position="215"/>
    </location>
</feature>
<dbReference type="Gene3D" id="2.40.70.10">
    <property type="entry name" value="Acid Proteases"/>
    <property type="match status" value="1"/>
</dbReference>
<protein>
    <recommendedName>
        <fullName evidence="2">Peptidase A1 domain-containing protein</fullName>
    </recommendedName>
</protein>
<dbReference type="AlphaFoldDB" id="E3K156"/>
<dbReference type="InParanoid" id="E3K156"/>
<keyword evidence="4" id="KW-1185">Reference proteome</keyword>
<dbReference type="GeneID" id="10541340"/>
<dbReference type="EMBL" id="DS178269">
    <property type="protein sequence ID" value="EFP78031.1"/>
    <property type="molecule type" value="Genomic_DNA"/>
</dbReference>
<evidence type="ECO:0000256" key="1">
    <source>
        <dbReference type="SAM" id="SignalP"/>
    </source>
</evidence>
<dbReference type="SUPFAM" id="SSF50630">
    <property type="entry name" value="Acid proteases"/>
    <property type="match status" value="1"/>
</dbReference>
<dbReference type="Pfam" id="PF00026">
    <property type="entry name" value="Asp"/>
    <property type="match status" value="1"/>
</dbReference>
<dbReference type="RefSeq" id="XP_003322450.1">
    <property type="nucleotide sequence ID" value="XM_003322402.1"/>
</dbReference>
<evidence type="ECO:0000313" key="3">
    <source>
        <dbReference type="EMBL" id="EFP78031.1"/>
    </source>
</evidence>
<reference evidence="4" key="2">
    <citation type="journal article" date="2011" name="Proc. Natl. Acad. Sci. U.S.A.">
        <title>Obligate biotrophy features unraveled by the genomic analysis of rust fungi.</title>
        <authorList>
            <person name="Duplessis S."/>
            <person name="Cuomo C.A."/>
            <person name="Lin Y.-C."/>
            <person name="Aerts A."/>
            <person name="Tisserant E."/>
            <person name="Veneault-Fourrey C."/>
            <person name="Joly D.L."/>
            <person name="Hacquard S."/>
            <person name="Amselem J."/>
            <person name="Cantarel B.L."/>
            <person name="Chiu R."/>
            <person name="Coutinho P.M."/>
            <person name="Feau N."/>
            <person name="Field M."/>
            <person name="Frey P."/>
            <person name="Gelhaye E."/>
            <person name="Goldberg J."/>
            <person name="Grabherr M.G."/>
            <person name="Kodira C.D."/>
            <person name="Kohler A."/>
            <person name="Kuees U."/>
            <person name="Lindquist E.A."/>
            <person name="Lucas S.M."/>
            <person name="Mago R."/>
            <person name="Mauceli E."/>
            <person name="Morin E."/>
            <person name="Murat C."/>
            <person name="Pangilinan J.L."/>
            <person name="Park R."/>
            <person name="Pearson M."/>
            <person name="Quesneville H."/>
            <person name="Rouhier N."/>
            <person name="Sakthikumar S."/>
            <person name="Salamov A.A."/>
            <person name="Schmutz J."/>
            <person name="Selles B."/>
            <person name="Shapiro H."/>
            <person name="Tanguay P."/>
            <person name="Tuskan G.A."/>
            <person name="Henrissat B."/>
            <person name="Van de Peer Y."/>
            <person name="Rouze P."/>
            <person name="Ellis J.G."/>
            <person name="Dodds P.N."/>
            <person name="Schein J.E."/>
            <person name="Zhong S."/>
            <person name="Hamelin R.C."/>
            <person name="Grigoriev I.V."/>
            <person name="Szabo L.J."/>
            <person name="Martin F."/>
        </authorList>
    </citation>
    <scope>NUCLEOTIDE SEQUENCE [LARGE SCALE GENOMIC DNA]</scope>
    <source>
        <strain evidence="4">CRL 75-36-700-3 / race SCCL</strain>
    </source>
</reference>
<evidence type="ECO:0000259" key="2">
    <source>
        <dbReference type="PROSITE" id="PS51767"/>
    </source>
</evidence>
<dbReference type="InterPro" id="IPR033121">
    <property type="entry name" value="PEPTIDASE_A1"/>
</dbReference>
<sequence>MKPVASLRFVCLAFAFSWEISTRNVATGSNLHIPLYRKHGVQKARKTHPEALQAFALRNTKAFQTKYLHSTPSGHSDGASRQVLKTPRRSLPDKALDSVVVVIWAVEGQDRHFLDHLWHCFDQPLLLEIGTPPQTFNVVLDTASADLWVAECFYVLHGAHRLNSIENGQNPPGSSIRHFEVKTPLWWQKKCGSAVLGRQIRQTLENGHSMEHRLM</sequence>
<dbReference type="InterPro" id="IPR021109">
    <property type="entry name" value="Peptidase_aspartic_dom_sf"/>
</dbReference>
<feature type="signal peptide" evidence="1">
    <location>
        <begin position="1"/>
        <end position="22"/>
    </location>
</feature>
<proteinExistence type="predicted"/>
<name>E3K156_PUCGT</name>
<evidence type="ECO:0000313" key="4">
    <source>
        <dbReference type="Proteomes" id="UP000008783"/>
    </source>
</evidence>
<organism evidence="3 4">
    <name type="scientific">Puccinia graminis f. sp. tritici (strain CRL 75-36-700-3 / race SCCL)</name>
    <name type="common">Black stem rust fungus</name>
    <dbReference type="NCBI Taxonomy" id="418459"/>
    <lineage>
        <taxon>Eukaryota</taxon>
        <taxon>Fungi</taxon>
        <taxon>Dikarya</taxon>
        <taxon>Basidiomycota</taxon>
        <taxon>Pucciniomycotina</taxon>
        <taxon>Pucciniomycetes</taxon>
        <taxon>Pucciniales</taxon>
        <taxon>Pucciniaceae</taxon>
        <taxon>Puccinia</taxon>
    </lineage>
</organism>
<dbReference type="HOGENOM" id="CLU_1283827_0_0_1"/>
<dbReference type="Proteomes" id="UP000008783">
    <property type="component" value="Unassembled WGS sequence"/>
</dbReference>
<dbReference type="OrthoDB" id="771136at2759"/>
<reference key="1">
    <citation type="submission" date="2007-01" db="EMBL/GenBank/DDBJ databases">
        <title>The Genome Sequence of Puccinia graminis f. sp. tritici Strain CRL 75-36-700-3.</title>
        <authorList>
            <consortium name="The Broad Institute Genome Sequencing Platform"/>
            <person name="Birren B."/>
            <person name="Lander E."/>
            <person name="Galagan J."/>
            <person name="Nusbaum C."/>
            <person name="Devon K."/>
            <person name="Cuomo C."/>
            <person name="Jaffe D."/>
            <person name="Butler J."/>
            <person name="Alvarez P."/>
            <person name="Gnerre S."/>
            <person name="Grabherr M."/>
            <person name="Mauceli E."/>
            <person name="Brockman W."/>
            <person name="Young S."/>
            <person name="LaButti K."/>
            <person name="Sykes S."/>
            <person name="DeCaprio D."/>
            <person name="Crawford M."/>
            <person name="Koehrsen M."/>
            <person name="Engels R."/>
            <person name="Montgomery P."/>
            <person name="Pearson M."/>
            <person name="Howarth C."/>
            <person name="Larson L."/>
            <person name="White J."/>
            <person name="Zeng Q."/>
            <person name="Kodira C."/>
            <person name="Yandava C."/>
            <person name="Alvarado L."/>
            <person name="O'Leary S."/>
            <person name="Szabo L."/>
            <person name="Dean R."/>
            <person name="Schein J."/>
        </authorList>
    </citation>
    <scope>NUCLEOTIDE SEQUENCE</scope>
    <source>
        <strain>CRL 75-36-700-3</strain>
    </source>
</reference>
<dbReference type="KEGG" id="pgr:PGTG_03987"/>
<keyword evidence="1" id="KW-0732">Signal</keyword>
<feature type="domain" description="Peptidase A1" evidence="2">
    <location>
        <begin position="123"/>
        <end position="215"/>
    </location>
</feature>